<keyword evidence="26" id="KW-1185">Reference proteome</keyword>
<accession>A0A970B8X4</accession>
<dbReference type="PROSITE" id="PS50112">
    <property type="entry name" value="PAS"/>
    <property type="match status" value="2"/>
</dbReference>
<dbReference type="Gene3D" id="3.30.450.20">
    <property type="entry name" value="PAS domain"/>
    <property type="match status" value="3"/>
</dbReference>
<dbReference type="SMART" id="SM00448">
    <property type="entry name" value="REC"/>
    <property type="match status" value="2"/>
</dbReference>
<evidence type="ECO:0000256" key="19">
    <source>
        <dbReference type="SAM" id="Phobius"/>
    </source>
</evidence>
<keyword evidence="13 19" id="KW-0472">Membrane</keyword>
<feature type="domain" description="Histidine kinase" evidence="20">
    <location>
        <begin position="661"/>
        <end position="882"/>
    </location>
</feature>
<feature type="modified residue" description="Phosphohistidine" evidence="16">
    <location>
        <position position="1228"/>
    </location>
</feature>
<keyword evidence="9" id="KW-0418">Kinase</keyword>
<name>A0A970B8X4_9GAMM</name>
<dbReference type="PANTHER" id="PTHR45339">
    <property type="entry name" value="HYBRID SIGNAL TRANSDUCTION HISTIDINE KINASE J"/>
    <property type="match status" value="1"/>
</dbReference>
<dbReference type="CDD" id="cd17546">
    <property type="entry name" value="REC_hyHK_CKI1_RcsC-like"/>
    <property type="match status" value="2"/>
</dbReference>
<dbReference type="SUPFAM" id="SSF55785">
    <property type="entry name" value="PYP-like sensor domain (PAS domain)"/>
    <property type="match status" value="2"/>
</dbReference>
<feature type="modified residue" description="4-aspartylphosphate" evidence="17">
    <location>
        <position position="951"/>
    </location>
</feature>
<feature type="coiled-coil region" evidence="18">
    <location>
        <begin position="471"/>
        <end position="505"/>
    </location>
</feature>
<feature type="domain" description="PAC" evidence="23">
    <location>
        <begin position="591"/>
        <end position="643"/>
    </location>
</feature>
<evidence type="ECO:0000256" key="12">
    <source>
        <dbReference type="ARBA" id="ARBA00023012"/>
    </source>
</evidence>
<evidence type="ECO:0000256" key="6">
    <source>
        <dbReference type="ARBA" id="ARBA00022679"/>
    </source>
</evidence>
<dbReference type="Pfam" id="PF21623">
    <property type="entry name" value="HK_sensor_dom_bact"/>
    <property type="match status" value="1"/>
</dbReference>
<keyword evidence="7 19" id="KW-0812">Transmembrane</keyword>
<dbReference type="GO" id="GO:0000155">
    <property type="term" value="F:phosphorelay sensor kinase activity"/>
    <property type="evidence" value="ECO:0007669"/>
    <property type="project" value="InterPro"/>
</dbReference>
<evidence type="ECO:0000256" key="9">
    <source>
        <dbReference type="ARBA" id="ARBA00022777"/>
    </source>
</evidence>
<dbReference type="InterPro" id="IPR003661">
    <property type="entry name" value="HisK_dim/P_dom"/>
</dbReference>
<dbReference type="InterPro" id="IPR011006">
    <property type="entry name" value="CheY-like_superfamily"/>
</dbReference>
<dbReference type="GO" id="GO:0006355">
    <property type="term" value="P:regulation of DNA-templated transcription"/>
    <property type="evidence" value="ECO:0007669"/>
    <property type="project" value="InterPro"/>
</dbReference>
<dbReference type="InterPro" id="IPR036097">
    <property type="entry name" value="HisK_dim/P_sf"/>
</dbReference>
<dbReference type="InterPro" id="IPR029151">
    <property type="entry name" value="Sensor-like_sf"/>
</dbReference>
<dbReference type="Gene3D" id="3.30.565.10">
    <property type="entry name" value="Histidine kinase-like ATPase, C-terminal domain"/>
    <property type="match status" value="1"/>
</dbReference>
<keyword evidence="11 19" id="KW-1133">Transmembrane helix</keyword>
<dbReference type="EC" id="2.7.13.3" evidence="3"/>
<dbReference type="SUPFAM" id="SSF52172">
    <property type="entry name" value="CheY-like"/>
    <property type="match status" value="2"/>
</dbReference>
<dbReference type="InterPro" id="IPR001789">
    <property type="entry name" value="Sig_transdc_resp-reg_receiver"/>
</dbReference>
<comment type="catalytic activity">
    <reaction evidence="1">
        <text>ATP + protein L-histidine = ADP + protein N-phospho-L-histidine.</text>
        <dbReference type="EC" id="2.7.13.3"/>
    </reaction>
</comment>
<dbReference type="Pfam" id="PF08448">
    <property type="entry name" value="PAS_4"/>
    <property type="match status" value="1"/>
</dbReference>
<evidence type="ECO:0000256" key="7">
    <source>
        <dbReference type="ARBA" id="ARBA00022692"/>
    </source>
</evidence>
<evidence type="ECO:0000256" key="8">
    <source>
        <dbReference type="ARBA" id="ARBA00022741"/>
    </source>
</evidence>
<evidence type="ECO:0000259" key="21">
    <source>
        <dbReference type="PROSITE" id="PS50110"/>
    </source>
</evidence>
<dbReference type="SUPFAM" id="SSF55874">
    <property type="entry name" value="ATPase domain of HSP90 chaperone/DNA topoisomerase II/histidine kinase"/>
    <property type="match status" value="1"/>
</dbReference>
<evidence type="ECO:0000259" key="24">
    <source>
        <dbReference type="PROSITE" id="PS50894"/>
    </source>
</evidence>
<dbReference type="InterPro" id="IPR000700">
    <property type="entry name" value="PAS-assoc_C"/>
</dbReference>
<dbReference type="Pfam" id="PF02518">
    <property type="entry name" value="HATPase_c"/>
    <property type="match status" value="1"/>
</dbReference>
<dbReference type="CDD" id="cd00082">
    <property type="entry name" value="HisKA"/>
    <property type="match status" value="1"/>
</dbReference>
<evidence type="ECO:0000256" key="1">
    <source>
        <dbReference type="ARBA" id="ARBA00000085"/>
    </source>
</evidence>
<feature type="modified residue" description="4-aspartylphosphate" evidence="17">
    <location>
        <position position="1095"/>
    </location>
</feature>
<keyword evidence="5 17" id="KW-0597">Phosphoprotein</keyword>
<gene>
    <name evidence="25" type="ORF">G7Y82_05835</name>
</gene>
<sequence>MRSLRMFLTSRLFLVGVLLIAVLTGVLLLQNGVRSMAAAEARESERLQTATSQLASATEEILQFRRKSIVFLASTPPIQGIVRATGNQGYDAVGESSLNRWRTRLAQIFSGFLAANDDIYQARMIGVADGGREIVRVERDGTRIVVVPDDQLQRKGDRPYFTETLAQPVETPFISAINLNRENGALEVPHRPTARVSIPVYGADSKIFGIVIINVDLTQRIERFAEAAPPGGTMYVLNQDGDYLVHPDRARRFGFDLGHRYRWQDDFKPDGSVGGMARFASRSGPVLAEEVRLRRNPDDPSRYLRFVATVPASALTAGLWASQGRTALWSLLFGLAALLPLYLYWLAGLRGRLALEQRGRLAAIVEHSADAIVSLRPDGQVLSWNRGAEQLFGHAAEAAVGQWLDALIIPDGRRATELDDIPRLMRGEAVPVREFRRSGRDDQLLWVESRLSPVRDADGQIIEVAAQFRDVSEARAARDALTALNNRLEEEVRQRTAELERVASLQRAILDHAGFAVIATDPGGIITLFNPAAERMLGYRHDAMVGRQSPVILHDAGELAARARELTAELGHPVAADFEAIVARAFERGPDERDWTYLHQDGSRIPVRLVVTTLRTGDGELIGHLSLAADLSDLHRREQELVAARELAEAAATAKSHFLANMSHEIRTPMNAVLGMLQLLSRTPLDFAQADYTAKAESAARTLLGIIDDILDFSKIEAGKLALDPHPFYVDNLLRELGVILGVTIGDKNVELLFDIAPDLPPYVIGDALRLQQVLLNLAGNAIKFTERGEVIVSARLLARDEAQLRLGFTVRDTGIGMTGEQMSRIFEGFEQAQSSTSRRFGGTGLGLAISQRFVQMMGGDIRVDSTPGQGSVFSFDAVVQAAVAPAAVPASAVPQLHGLRVLIIDDNAAARRILAGIVDSLGWHADMAVSAAEGLQRLAGDEHFDVVLVDWRMPDVDGWRASEQIREQSRDAAQLILMVTARGREAMLQQPEAGRSLIDGFLVKPITASMLLDAVADARVGHGGPWAGPRVTQGGGARLRGRRILVVEDNPTNQQVARELLAGEGAQVDVAADGEAGVEAVRRKTPGYDAVLMDVHMPGLDGYGATRRIRDELGMRTLPIIAMTANAMPADRAACLAAGMNEHIGKPFHLDDLVALLRAQIGDPVADGPAPAPPPTGFDGAIARFGGNRDLFAREAGRFAARCVSLADEWRAAAAAHDLADLQAQLHTLKGVAGTLGADDLATAAGVLEAQLLQAAPQQQIAPLLAHVIELLPLAAAQLTQAAEDQAMMPSPTLTPMTVDALLPAARQLLDLLLHNDLAALDRGEALAVALDVQAAGRGQALREALQAMDFTAARQACAAIVTLLEKEPQSDTAPGASC</sequence>
<feature type="domain" description="PAS" evidence="22">
    <location>
        <begin position="357"/>
        <end position="428"/>
    </location>
</feature>
<feature type="coiled-coil region" evidence="18">
    <location>
        <begin position="40"/>
        <end position="67"/>
    </location>
</feature>
<protein>
    <recommendedName>
        <fullName evidence="15">Sensory/regulatory protein RpfC</fullName>
        <ecNumber evidence="3">2.7.13.3</ecNumber>
    </recommendedName>
</protein>
<dbReference type="CDD" id="cd16922">
    <property type="entry name" value="HATPase_EvgS-ArcB-TorS-like"/>
    <property type="match status" value="1"/>
</dbReference>
<dbReference type="InterPro" id="IPR008207">
    <property type="entry name" value="Sig_transdc_His_kin_Hpt_dom"/>
</dbReference>
<dbReference type="SMART" id="SM00091">
    <property type="entry name" value="PAS"/>
    <property type="match status" value="2"/>
</dbReference>
<dbReference type="Proteomes" id="UP000653472">
    <property type="component" value="Unassembled WGS sequence"/>
</dbReference>
<dbReference type="PRINTS" id="PR00344">
    <property type="entry name" value="BCTRLSENSOR"/>
</dbReference>
<evidence type="ECO:0000256" key="15">
    <source>
        <dbReference type="ARBA" id="ARBA00068150"/>
    </source>
</evidence>
<dbReference type="CDD" id="cd00130">
    <property type="entry name" value="PAS"/>
    <property type="match status" value="2"/>
</dbReference>
<dbReference type="Pfam" id="PF00989">
    <property type="entry name" value="PAS"/>
    <property type="match status" value="1"/>
</dbReference>
<feature type="domain" description="PAS" evidence="22">
    <location>
        <begin position="502"/>
        <end position="548"/>
    </location>
</feature>
<evidence type="ECO:0000259" key="23">
    <source>
        <dbReference type="PROSITE" id="PS50113"/>
    </source>
</evidence>
<keyword evidence="4" id="KW-1003">Cell membrane</keyword>
<comment type="subcellular location">
    <subcellularLocation>
        <location evidence="2">Cell membrane</location>
        <topology evidence="2">Multi-pass membrane protein</topology>
    </subcellularLocation>
</comment>
<dbReference type="SUPFAM" id="SSF47226">
    <property type="entry name" value="Histidine-containing phosphotransfer domain, HPT domain"/>
    <property type="match status" value="1"/>
</dbReference>
<evidence type="ECO:0000256" key="10">
    <source>
        <dbReference type="ARBA" id="ARBA00022840"/>
    </source>
</evidence>
<dbReference type="NCBIfam" id="TIGR00229">
    <property type="entry name" value="sensory_box"/>
    <property type="match status" value="2"/>
</dbReference>
<dbReference type="GO" id="GO:0005524">
    <property type="term" value="F:ATP binding"/>
    <property type="evidence" value="ECO:0007669"/>
    <property type="project" value="UniProtKB-KW"/>
</dbReference>
<evidence type="ECO:0000256" key="2">
    <source>
        <dbReference type="ARBA" id="ARBA00004651"/>
    </source>
</evidence>
<dbReference type="InterPro" id="IPR001610">
    <property type="entry name" value="PAC"/>
</dbReference>
<evidence type="ECO:0000313" key="26">
    <source>
        <dbReference type="Proteomes" id="UP000653472"/>
    </source>
</evidence>
<evidence type="ECO:0000256" key="18">
    <source>
        <dbReference type="SAM" id="Coils"/>
    </source>
</evidence>
<dbReference type="Gene3D" id="3.40.50.2300">
    <property type="match status" value="2"/>
</dbReference>
<feature type="domain" description="Response regulatory" evidence="21">
    <location>
        <begin position="901"/>
        <end position="1020"/>
    </location>
</feature>
<dbReference type="InterPro" id="IPR036890">
    <property type="entry name" value="HATPase_C_sf"/>
</dbReference>
<comment type="subunit">
    <text evidence="14">At low DSF concentrations, interacts with RpfF.</text>
</comment>
<feature type="domain" description="PAC" evidence="23">
    <location>
        <begin position="428"/>
        <end position="483"/>
    </location>
</feature>
<dbReference type="PROSITE" id="PS50113">
    <property type="entry name" value="PAC"/>
    <property type="match status" value="2"/>
</dbReference>
<dbReference type="Pfam" id="PF00512">
    <property type="entry name" value="HisKA"/>
    <property type="match status" value="1"/>
</dbReference>
<keyword evidence="12" id="KW-0902">Two-component regulatory system</keyword>
<evidence type="ECO:0000259" key="20">
    <source>
        <dbReference type="PROSITE" id="PS50109"/>
    </source>
</evidence>
<dbReference type="Gene3D" id="1.10.287.130">
    <property type="match status" value="1"/>
</dbReference>
<evidence type="ECO:0000256" key="16">
    <source>
        <dbReference type="PROSITE-ProRule" id="PRU00110"/>
    </source>
</evidence>
<keyword evidence="18" id="KW-0175">Coiled coil</keyword>
<evidence type="ECO:0000256" key="11">
    <source>
        <dbReference type="ARBA" id="ARBA00022989"/>
    </source>
</evidence>
<evidence type="ECO:0000313" key="25">
    <source>
        <dbReference type="EMBL" id="NKF21831.1"/>
    </source>
</evidence>
<feature type="domain" description="Response regulatory" evidence="21">
    <location>
        <begin position="1044"/>
        <end position="1162"/>
    </location>
</feature>
<dbReference type="InterPro" id="IPR048760">
    <property type="entry name" value="VP0354-like_sensor_dom"/>
</dbReference>
<dbReference type="InterPro" id="IPR005467">
    <property type="entry name" value="His_kinase_dom"/>
</dbReference>
<dbReference type="FunFam" id="3.30.565.10:FF:000010">
    <property type="entry name" value="Sensor histidine kinase RcsC"/>
    <property type="match status" value="1"/>
</dbReference>
<dbReference type="SMART" id="SM00387">
    <property type="entry name" value="HATPase_c"/>
    <property type="match status" value="1"/>
</dbReference>
<reference evidence="25" key="1">
    <citation type="submission" date="2020-03" db="EMBL/GenBank/DDBJ databases">
        <title>Solimonas marina sp. nov., isolated from deep seawater of the Pacific Ocean.</title>
        <authorList>
            <person name="Liu X."/>
            <person name="Lai Q."/>
            <person name="Sun F."/>
            <person name="Gai Y."/>
            <person name="Li G."/>
            <person name="Shao Z."/>
        </authorList>
    </citation>
    <scope>NUCLEOTIDE SEQUENCE</scope>
    <source>
        <strain evidence="25">C16B3</strain>
    </source>
</reference>
<dbReference type="FunFam" id="1.10.287.130:FF:000002">
    <property type="entry name" value="Two-component osmosensing histidine kinase"/>
    <property type="match status" value="1"/>
</dbReference>
<dbReference type="PROSITE" id="PS50110">
    <property type="entry name" value="RESPONSE_REGULATORY"/>
    <property type="match status" value="2"/>
</dbReference>
<keyword evidence="10" id="KW-0067">ATP-binding</keyword>
<dbReference type="RefSeq" id="WP_168147059.1">
    <property type="nucleotide sequence ID" value="NZ_JAAVXB010000002.1"/>
</dbReference>
<dbReference type="InterPro" id="IPR036641">
    <property type="entry name" value="HPT_dom_sf"/>
</dbReference>
<dbReference type="InterPro" id="IPR003594">
    <property type="entry name" value="HATPase_dom"/>
</dbReference>
<dbReference type="SUPFAM" id="SSF47384">
    <property type="entry name" value="Homodimeric domain of signal transducing histidine kinase"/>
    <property type="match status" value="1"/>
</dbReference>
<dbReference type="InterPro" id="IPR000014">
    <property type="entry name" value="PAS"/>
</dbReference>
<dbReference type="EMBL" id="JAAVXB010000002">
    <property type="protein sequence ID" value="NKF21831.1"/>
    <property type="molecule type" value="Genomic_DNA"/>
</dbReference>
<evidence type="ECO:0000256" key="17">
    <source>
        <dbReference type="PROSITE-ProRule" id="PRU00169"/>
    </source>
</evidence>
<dbReference type="SMART" id="SM00086">
    <property type="entry name" value="PAC"/>
    <property type="match status" value="2"/>
</dbReference>
<dbReference type="SUPFAM" id="SSF103190">
    <property type="entry name" value="Sensory domain-like"/>
    <property type="match status" value="1"/>
</dbReference>
<organism evidence="25 26">
    <name type="scientific">Solimonas marina</name>
    <dbReference type="NCBI Taxonomy" id="2714601"/>
    <lineage>
        <taxon>Bacteria</taxon>
        <taxon>Pseudomonadati</taxon>
        <taxon>Pseudomonadota</taxon>
        <taxon>Gammaproteobacteria</taxon>
        <taxon>Nevskiales</taxon>
        <taxon>Nevskiaceae</taxon>
        <taxon>Solimonas</taxon>
    </lineage>
</organism>
<keyword evidence="6" id="KW-0808">Transferase</keyword>
<dbReference type="InterPro" id="IPR013767">
    <property type="entry name" value="PAS_fold"/>
</dbReference>
<proteinExistence type="predicted"/>
<dbReference type="InterPro" id="IPR035965">
    <property type="entry name" value="PAS-like_dom_sf"/>
</dbReference>
<keyword evidence="8" id="KW-0547">Nucleotide-binding</keyword>
<evidence type="ECO:0000256" key="13">
    <source>
        <dbReference type="ARBA" id="ARBA00023136"/>
    </source>
</evidence>
<evidence type="ECO:0000259" key="22">
    <source>
        <dbReference type="PROSITE" id="PS50112"/>
    </source>
</evidence>
<evidence type="ECO:0000256" key="3">
    <source>
        <dbReference type="ARBA" id="ARBA00012438"/>
    </source>
</evidence>
<dbReference type="Pfam" id="PF00072">
    <property type="entry name" value="Response_reg"/>
    <property type="match status" value="2"/>
</dbReference>
<dbReference type="InterPro" id="IPR013656">
    <property type="entry name" value="PAS_4"/>
</dbReference>
<evidence type="ECO:0000256" key="4">
    <source>
        <dbReference type="ARBA" id="ARBA00022475"/>
    </source>
</evidence>
<evidence type="ECO:0000256" key="14">
    <source>
        <dbReference type="ARBA" id="ARBA00064003"/>
    </source>
</evidence>
<dbReference type="Gene3D" id="1.20.120.160">
    <property type="entry name" value="HPT domain"/>
    <property type="match status" value="1"/>
</dbReference>
<feature type="domain" description="HPt" evidence="24">
    <location>
        <begin position="1189"/>
        <end position="1287"/>
    </location>
</feature>
<dbReference type="Pfam" id="PF01627">
    <property type="entry name" value="Hpt"/>
    <property type="match status" value="1"/>
</dbReference>
<comment type="caution">
    <text evidence="25">The sequence shown here is derived from an EMBL/GenBank/DDBJ whole genome shotgun (WGS) entry which is preliminary data.</text>
</comment>
<feature type="transmembrane region" description="Helical" evidence="19">
    <location>
        <begin position="328"/>
        <end position="347"/>
    </location>
</feature>
<dbReference type="InterPro" id="IPR004358">
    <property type="entry name" value="Sig_transdc_His_kin-like_C"/>
</dbReference>
<dbReference type="GO" id="GO:0005886">
    <property type="term" value="C:plasma membrane"/>
    <property type="evidence" value="ECO:0007669"/>
    <property type="project" value="UniProtKB-SubCell"/>
</dbReference>
<dbReference type="PROSITE" id="PS50894">
    <property type="entry name" value="HPT"/>
    <property type="match status" value="1"/>
</dbReference>
<dbReference type="PROSITE" id="PS50109">
    <property type="entry name" value="HIS_KIN"/>
    <property type="match status" value="1"/>
</dbReference>
<dbReference type="PANTHER" id="PTHR45339:SF1">
    <property type="entry name" value="HYBRID SIGNAL TRANSDUCTION HISTIDINE KINASE J"/>
    <property type="match status" value="1"/>
</dbReference>
<dbReference type="SMART" id="SM00388">
    <property type="entry name" value="HisKA"/>
    <property type="match status" value="1"/>
</dbReference>
<feature type="transmembrane region" description="Helical" evidence="19">
    <location>
        <begin position="303"/>
        <end position="321"/>
    </location>
</feature>
<evidence type="ECO:0000256" key="5">
    <source>
        <dbReference type="ARBA" id="ARBA00022553"/>
    </source>
</evidence>